<dbReference type="KEGG" id="acht:bsdcttw_46410"/>
<proteinExistence type="predicted"/>
<accession>A0A7M3SAI3</accession>
<sequence>MGFNGHLEIKSTDIMLKERGLEPGGRVQQFIDQTTIRYMGPYTPKLNGVLEESITVGTVIGSGELIQDTRYARYLYYGEIYGPNIPIYENGQFIGFRSPKGKKKLPTGRPLKYNTSKNPLAGKMWFERMKADHKDDILRGAKKTAGAK</sequence>
<keyword evidence="2" id="KW-1185">Reference proteome</keyword>
<evidence type="ECO:0000313" key="1">
    <source>
        <dbReference type="EMBL" id="BCK01601.1"/>
    </source>
</evidence>
<dbReference type="Proteomes" id="UP000515703">
    <property type="component" value="Chromosome"/>
</dbReference>
<gene>
    <name evidence="1" type="ORF">bsdcttw_46410</name>
</gene>
<protein>
    <recommendedName>
        <fullName evidence="3">Minor capsid protein</fullName>
    </recommendedName>
</protein>
<organism evidence="1 2">
    <name type="scientific">Anaerocolumna chitinilytica</name>
    <dbReference type="NCBI Taxonomy" id="1727145"/>
    <lineage>
        <taxon>Bacteria</taxon>
        <taxon>Bacillati</taxon>
        <taxon>Bacillota</taxon>
        <taxon>Clostridia</taxon>
        <taxon>Lachnospirales</taxon>
        <taxon>Lachnospiraceae</taxon>
        <taxon>Anaerocolumna</taxon>
    </lineage>
</organism>
<name>A0A7M3SAI3_9FIRM</name>
<dbReference type="RefSeq" id="WP_197979816.1">
    <property type="nucleotide sequence ID" value="NZ_AP023368.1"/>
</dbReference>
<dbReference type="EMBL" id="AP023368">
    <property type="protein sequence ID" value="BCK01601.1"/>
    <property type="molecule type" value="Genomic_DNA"/>
</dbReference>
<evidence type="ECO:0008006" key="3">
    <source>
        <dbReference type="Google" id="ProtNLM"/>
    </source>
</evidence>
<reference evidence="1 2" key="2">
    <citation type="submission" date="2020-08" db="EMBL/GenBank/DDBJ databases">
        <authorList>
            <person name="Ueki A."/>
            <person name="Tonouchi A."/>
        </authorList>
    </citation>
    <scope>NUCLEOTIDE SEQUENCE [LARGE SCALE GENOMIC DNA]</scope>
    <source>
        <strain evidence="1 2">CTTW</strain>
    </source>
</reference>
<dbReference type="AlphaFoldDB" id="A0A7M3SAI3"/>
<evidence type="ECO:0000313" key="2">
    <source>
        <dbReference type="Proteomes" id="UP000515703"/>
    </source>
</evidence>
<reference evidence="1 2" key="1">
    <citation type="submission" date="2020-08" db="EMBL/GenBank/DDBJ databases">
        <title>Draft genome sequencing of an Anaerocolumna strain isolated from anoxic soil subjected to BSD treatment.</title>
        <authorList>
            <person name="Uek A."/>
            <person name="Tonouchi A."/>
        </authorList>
    </citation>
    <scope>NUCLEOTIDE SEQUENCE [LARGE SCALE GENOMIC DNA]</scope>
    <source>
        <strain evidence="1 2">CTTW</strain>
    </source>
</reference>